<protein>
    <submittedName>
        <fullName evidence="1">Uncharacterized protein</fullName>
    </submittedName>
</protein>
<evidence type="ECO:0000313" key="1">
    <source>
        <dbReference type="EMBL" id="KAJ3810201.1"/>
    </source>
</evidence>
<reference evidence="1" key="1">
    <citation type="submission" date="2022-09" db="EMBL/GenBank/DDBJ databases">
        <title>A Global Phylogenomic Analysis of the Shiitake Genus Lentinula.</title>
        <authorList>
            <consortium name="DOE Joint Genome Institute"/>
            <person name="Sierra-Patev S."/>
            <person name="Min B."/>
            <person name="Naranjo-Ortiz M."/>
            <person name="Looney B."/>
            <person name="Konkel Z."/>
            <person name="Slot J.C."/>
            <person name="Sakamoto Y."/>
            <person name="Steenwyk J.L."/>
            <person name="Rokas A."/>
            <person name="Carro J."/>
            <person name="Camarero S."/>
            <person name="Ferreira P."/>
            <person name="Molpeceres G."/>
            <person name="Ruiz-Duenas F.J."/>
            <person name="Serrano A."/>
            <person name="Henrissat B."/>
            <person name="Drula E."/>
            <person name="Hughes K.W."/>
            <person name="Mata J.L."/>
            <person name="Ishikawa N.K."/>
            <person name="Vargas-Isla R."/>
            <person name="Ushijima S."/>
            <person name="Smith C.A."/>
            <person name="Ahrendt S."/>
            <person name="Andreopoulos W."/>
            <person name="He G."/>
            <person name="Labutti K."/>
            <person name="Lipzen A."/>
            <person name="Ng V."/>
            <person name="Riley R."/>
            <person name="Sandor L."/>
            <person name="Barry K."/>
            <person name="Martinez A.T."/>
            <person name="Xiao Y."/>
            <person name="Gibbons J.G."/>
            <person name="Terashima K."/>
            <person name="Grigoriev I.V."/>
            <person name="Hibbett D.S."/>
        </authorList>
    </citation>
    <scope>NUCLEOTIDE SEQUENCE</scope>
    <source>
        <strain evidence="1">TMI1499</strain>
    </source>
</reference>
<dbReference type="Proteomes" id="UP001163835">
    <property type="component" value="Unassembled WGS sequence"/>
</dbReference>
<sequence length="395" mass="44948">MPLSSACIKLVSECMSHMKEAELLACMQVCRSWSKEAKLFIFETVDLRKGQRKLTELQDHPHRICYIWRIIGDPYHFTHIDVTPTNVRTLEFHGGSSKAPHMFSEYTNELISAFHLILQDFIFCNSVPMTYPSFCTILKTLIQCKQLRKLSLPLVHRSDGGLHQKHADDADEAFHQLALQLPNVEDRPQPQFLQLVPASERQSPQLSTTACTKGPRESEYKWLEECNYPFDLSALRVLVVGSPAAAQIILPIASNSLCRLELCQAFDPHSSWTQYEELQAAPIQLPSLNHLVLTFLLYPSKWLLDVIRAPGIETITFKWATSMSHSLYEEQFRHIDSQIARLDGANVFPSCLTYIVFVTDCCSPPSGQWVSNVFLISSQFGVMFSQRSITFYDGN</sequence>
<gene>
    <name evidence="1" type="ORF">F5876DRAFT_76998</name>
</gene>
<evidence type="ECO:0000313" key="2">
    <source>
        <dbReference type="Proteomes" id="UP001163835"/>
    </source>
</evidence>
<keyword evidence="2" id="KW-1185">Reference proteome</keyword>
<proteinExistence type="predicted"/>
<comment type="caution">
    <text evidence="1">The sequence shown here is derived from an EMBL/GenBank/DDBJ whole genome shotgun (WGS) entry which is preliminary data.</text>
</comment>
<organism evidence="1 2">
    <name type="scientific">Lentinula aff. lateritia</name>
    <dbReference type="NCBI Taxonomy" id="2804960"/>
    <lineage>
        <taxon>Eukaryota</taxon>
        <taxon>Fungi</taxon>
        <taxon>Dikarya</taxon>
        <taxon>Basidiomycota</taxon>
        <taxon>Agaricomycotina</taxon>
        <taxon>Agaricomycetes</taxon>
        <taxon>Agaricomycetidae</taxon>
        <taxon>Agaricales</taxon>
        <taxon>Marasmiineae</taxon>
        <taxon>Omphalotaceae</taxon>
        <taxon>Lentinula</taxon>
    </lineage>
</organism>
<name>A0ACC1U0U8_9AGAR</name>
<dbReference type="EMBL" id="MU795114">
    <property type="protein sequence ID" value="KAJ3810201.1"/>
    <property type="molecule type" value="Genomic_DNA"/>
</dbReference>
<accession>A0ACC1U0U8</accession>